<reference evidence="2 3" key="1">
    <citation type="journal article" date="2019" name="Int. J. Syst. Evol. Microbiol.">
        <title>Thermogemmatispora aurantia sp. nov. and Thermogemmatispora argillosa sp. nov., within the class Ktedonobacteria, and emended description of the genus Thermogemmatispora.</title>
        <authorList>
            <person name="Zheng Y."/>
            <person name="Wang C.M."/>
            <person name="Sakai Y."/>
            <person name="Abe K."/>
            <person name="Yokota A."/>
            <person name="Yabe S."/>
        </authorList>
    </citation>
    <scope>NUCLEOTIDE SEQUENCE [LARGE SCALE GENOMIC DNA]</scope>
    <source>
        <strain evidence="2 3">A1-2</strain>
    </source>
</reference>
<keyword evidence="3" id="KW-1185">Reference proteome</keyword>
<dbReference type="EMBL" id="BKZV01000003">
    <property type="protein sequence ID" value="GER83517.1"/>
    <property type="molecule type" value="Genomic_DNA"/>
</dbReference>
<comment type="caution">
    <text evidence="2">The sequence shown here is derived from an EMBL/GenBank/DDBJ whole genome shotgun (WGS) entry which is preliminary data.</text>
</comment>
<sequence length="131" mass="14069">MSNSNKENTSANYGASTDSWSTSLPVPPPLASIVAMALSERSKLGRKEGAETAPVSFLPIRLLARHLPTCVGGGLAPWPDAHLVLSRHPGLRSWGLYSPPGATRSTCKAVQEWFLPLSTAWLFQPSAYLVL</sequence>
<accession>A0A5J4K9Z7</accession>
<evidence type="ECO:0000313" key="2">
    <source>
        <dbReference type="EMBL" id="GER83517.1"/>
    </source>
</evidence>
<gene>
    <name evidence="2" type="ORF">KTAU_21540</name>
</gene>
<evidence type="ECO:0000256" key="1">
    <source>
        <dbReference type="SAM" id="MobiDB-lite"/>
    </source>
</evidence>
<evidence type="ECO:0000313" key="3">
    <source>
        <dbReference type="Proteomes" id="UP000334820"/>
    </source>
</evidence>
<dbReference type="Proteomes" id="UP000334820">
    <property type="component" value="Unassembled WGS sequence"/>
</dbReference>
<name>A0A5J4K9Z7_9CHLR</name>
<dbReference type="AlphaFoldDB" id="A0A5J4K9Z7"/>
<feature type="region of interest" description="Disordered" evidence="1">
    <location>
        <begin position="1"/>
        <end position="24"/>
    </location>
</feature>
<protein>
    <submittedName>
        <fullName evidence="2">Uncharacterized protein</fullName>
    </submittedName>
</protein>
<proteinExistence type="predicted"/>
<organism evidence="2 3">
    <name type="scientific">Thermogemmatispora aurantia</name>
    <dbReference type="NCBI Taxonomy" id="2045279"/>
    <lineage>
        <taxon>Bacteria</taxon>
        <taxon>Bacillati</taxon>
        <taxon>Chloroflexota</taxon>
        <taxon>Ktedonobacteria</taxon>
        <taxon>Thermogemmatisporales</taxon>
        <taxon>Thermogemmatisporaceae</taxon>
        <taxon>Thermogemmatispora</taxon>
    </lineage>
</organism>